<feature type="compositionally biased region" description="Basic and acidic residues" evidence="1">
    <location>
        <begin position="324"/>
        <end position="333"/>
    </location>
</feature>
<name>A0A6A6Z1Q0_9PEZI</name>
<dbReference type="SMART" id="SM00233">
    <property type="entry name" value="PH"/>
    <property type="match status" value="1"/>
</dbReference>
<feature type="region of interest" description="Disordered" evidence="1">
    <location>
        <begin position="248"/>
        <end position="276"/>
    </location>
</feature>
<accession>A0A6A6Z1Q0</accession>
<dbReference type="InterPro" id="IPR001849">
    <property type="entry name" value="PH_domain"/>
</dbReference>
<feature type="compositionally biased region" description="Low complexity" evidence="1">
    <location>
        <begin position="385"/>
        <end position="397"/>
    </location>
</feature>
<feature type="non-terminal residue" evidence="3">
    <location>
        <position position="468"/>
    </location>
</feature>
<evidence type="ECO:0000313" key="4">
    <source>
        <dbReference type="Proteomes" id="UP000504636"/>
    </source>
</evidence>
<proteinExistence type="predicted"/>
<reference evidence="3 5" key="1">
    <citation type="journal article" date="2020" name="Stud. Mycol.">
        <title>101 Dothideomycetes genomes: a test case for predicting lifestyles and emergence of pathogens.</title>
        <authorList>
            <person name="Haridas S."/>
            <person name="Albert R."/>
            <person name="Binder M."/>
            <person name="Bloem J."/>
            <person name="Labutti K."/>
            <person name="Salamov A."/>
            <person name="Andreopoulos B."/>
            <person name="Baker S."/>
            <person name="Barry K."/>
            <person name="Bills G."/>
            <person name="Bluhm B."/>
            <person name="Cannon C."/>
            <person name="Castanera R."/>
            <person name="Culley D."/>
            <person name="Daum C."/>
            <person name="Ezra D."/>
            <person name="Gonzalez J."/>
            <person name="Henrissat B."/>
            <person name="Kuo A."/>
            <person name="Liang C."/>
            <person name="Lipzen A."/>
            <person name="Lutzoni F."/>
            <person name="Magnuson J."/>
            <person name="Mondo S."/>
            <person name="Nolan M."/>
            <person name="Ohm R."/>
            <person name="Pangilinan J."/>
            <person name="Park H.-J."/>
            <person name="Ramirez L."/>
            <person name="Alfaro M."/>
            <person name="Sun H."/>
            <person name="Tritt A."/>
            <person name="Yoshinaga Y."/>
            <person name="Zwiers L.-H."/>
            <person name="Turgeon B."/>
            <person name="Goodwin S."/>
            <person name="Spatafora J."/>
            <person name="Crous P."/>
            <person name="Grigoriev I."/>
        </authorList>
    </citation>
    <scope>NUCLEOTIDE SEQUENCE</scope>
    <source>
        <strain evidence="3 5">CBS 304.34</strain>
    </source>
</reference>
<keyword evidence="4" id="KW-1185">Reference proteome</keyword>
<dbReference type="InterPro" id="IPR011993">
    <property type="entry name" value="PH-like_dom_sf"/>
</dbReference>
<dbReference type="AlphaFoldDB" id="A0A6A6Z1Q0"/>
<gene>
    <name evidence="3 5" type="ORF">BDZ99DRAFT_372823</name>
</gene>
<organism evidence="3">
    <name type="scientific">Mytilinidion resinicola</name>
    <dbReference type="NCBI Taxonomy" id="574789"/>
    <lineage>
        <taxon>Eukaryota</taxon>
        <taxon>Fungi</taxon>
        <taxon>Dikarya</taxon>
        <taxon>Ascomycota</taxon>
        <taxon>Pezizomycotina</taxon>
        <taxon>Dothideomycetes</taxon>
        <taxon>Pleosporomycetidae</taxon>
        <taxon>Mytilinidiales</taxon>
        <taxon>Mytilinidiaceae</taxon>
        <taxon>Mytilinidion</taxon>
    </lineage>
</organism>
<evidence type="ECO:0000313" key="3">
    <source>
        <dbReference type="EMBL" id="KAF2815092.1"/>
    </source>
</evidence>
<sequence length="468" mass="51824">EPAADIVQDAPSARRTRSQRNSQSTSNSSSAAQSERQPQTYGYHQTFHTHQQPTASSPAPTYASAIGSQAIARIYAVERTIANAPRDILPLYTCSVEIEGSLGLKHEMATPFQWASNRHWSDVYVALRGTQLNIYRIKNPGFLSKNRTPCSGKIIKTYSLQHAEIGIAADFKKTRLVPKSPFAHLVPASARQKVYETDPHLFEPVREFVLRLRVETEQILLCCPSQPALLDWVESLCAAVDIAPPIDDRSEPRYRSLPRRSRRQRQLDGTRLPGNLDQIGTVAAGRRLLEEQARIIATLYPNLANNAIPAIEATVPEQPLETPATHDSHESELAHVNSDPEADDLDPADFQFASRRPQSSAAIHSGTENNAPESTTGSNELTEQITRTSTGSSITTTDPKAAPRQASPGSNLRYRRRCAPILLASSPRASDVVFSAGKRMRIYLKDKECMLIDYESQAPRYDAHAFPR</sequence>
<dbReference type="SUPFAM" id="SSF50729">
    <property type="entry name" value="PH domain-like"/>
    <property type="match status" value="1"/>
</dbReference>
<feature type="region of interest" description="Disordered" evidence="1">
    <location>
        <begin position="320"/>
        <end position="413"/>
    </location>
</feature>
<feature type="region of interest" description="Disordered" evidence="1">
    <location>
        <begin position="1"/>
        <end position="39"/>
    </location>
</feature>
<feature type="compositionally biased region" description="Low complexity" evidence="1">
    <location>
        <begin position="19"/>
        <end position="34"/>
    </location>
</feature>
<protein>
    <recommendedName>
        <fullName evidence="2">PH domain-containing protein</fullName>
    </recommendedName>
</protein>
<dbReference type="EMBL" id="MU003694">
    <property type="protein sequence ID" value="KAF2815092.1"/>
    <property type="molecule type" value="Genomic_DNA"/>
</dbReference>
<feature type="compositionally biased region" description="Polar residues" evidence="1">
    <location>
        <begin position="356"/>
        <end position="384"/>
    </location>
</feature>
<evidence type="ECO:0000256" key="1">
    <source>
        <dbReference type="SAM" id="MobiDB-lite"/>
    </source>
</evidence>
<dbReference type="Proteomes" id="UP000504636">
    <property type="component" value="Unplaced"/>
</dbReference>
<dbReference type="OrthoDB" id="5865767at2759"/>
<dbReference type="RefSeq" id="XP_033582056.1">
    <property type="nucleotide sequence ID" value="XM_033714848.1"/>
</dbReference>
<evidence type="ECO:0000259" key="2">
    <source>
        <dbReference type="PROSITE" id="PS50003"/>
    </source>
</evidence>
<feature type="domain" description="PH" evidence="2">
    <location>
        <begin position="95"/>
        <end position="241"/>
    </location>
</feature>
<dbReference type="GeneID" id="54455741"/>
<feature type="non-terminal residue" evidence="3">
    <location>
        <position position="1"/>
    </location>
</feature>
<dbReference type="PANTHER" id="PTHR37283">
    <property type="entry name" value="PH DOMAIN-CONTAINING PROTEIN YHR131C"/>
    <property type="match status" value="1"/>
</dbReference>
<reference evidence="5" key="2">
    <citation type="submission" date="2020-04" db="EMBL/GenBank/DDBJ databases">
        <authorList>
            <consortium name="NCBI Genome Project"/>
        </authorList>
    </citation>
    <scope>NUCLEOTIDE SEQUENCE</scope>
    <source>
        <strain evidence="5">CBS 304.34</strain>
    </source>
</reference>
<reference evidence="5" key="3">
    <citation type="submission" date="2025-04" db="UniProtKB">
        <authorList>
            <consortium name="RefSeq"/>
        </authorList>
    </citation>
    <scope>IDENTIFICATION</scope>
    <source>
        <strain evidence="5">CBS 304.34</strain>
    </source>
</reference>
<evidence type="ECO:0000313" key="5">
    <source>
        <dbReference type="RefSeq" id="XP_033582056.1"/>
    </source>
</evidence>
<dbReference type="Gene3D" id="2.30.29.30">
    <property type="entry name" value="Pleckstrin-homology domain (PH domain)/Phosphotyrosine-binding domain (PTB)"/>
    <property type="match status" value="1"/>
</dbReference>
<dbReference type="PANTHER" id="PTHR37283:SF1">
    <property type="entry name" value="PH DOMAIN-CONTAINING PROTEIN YHR131C"/>
    <property type="match status" value="1"/>
</dbReference>
<dbReference type="PROSITE" id="PS50003">
    <property type="entry name" value="PH_DOMAIN"/>
    <property type="match status" value="1"/>
</dbReference>